<dbReference type="PANTHER" id="PTHR33258">
    <property type="entry name" value="TRANSPOSASE INSL FOR INSERTION SEQUENCE ELEMENT IS186A-RELATED"/>
    <property type="match status" value="1"/>
</dbReference>
<dbReference type="EMBL" id="AP019308">
    <property type="protein sequence ID" value="BBH24864.1"/>
    <property type="molecule type" value="Genomic_DNA"/>
</dbReference>
<dbReference type="Gene3D" id="3.90.350.10">
    <property type="entry name" value="Transposase Inhibitor Protein From Tn5, Chain A, domain 1"/>
    <property type="match status" value="1"/>
</dbReference>
<reference evidence="7 9" key="1">
    <citation type="submission" date="2018-11" db="EMBL/GenBank/DDBJ databases">
        <title>Complete genome sequence of Paenibacillus baekrokdamisoli strain KCTC 33723.</title>
        <authorList>
            <person name="Kang S.W."/>
            <person name="Lee K.C."/>
            <person name="Kim K.K."/>
            <person name="Kim J.S."/>
            <person name="Kim D.S."/>
            <person name="Ko S.H."/>
            <person name="Yang S.H."/>
            <person name="Lee J.S."/>
        </authorList>
    </citation>
    <scope>NUCLEOTIDE SEQUENCE [LARGE SCALE GENOMIC DNA]</scope>
    <source>
        <strain evidence="7 9">KCTC 33723</strain>
    </source>
</reference>
<evidence type="ECO:0000256" key="1">
    <source>
        <dbReference type="ARBA" id="ARBA00010075"/>
    </source>
</evidence>
<evidence type="ECO:0000313" key="9">
    <source>
        <dbReference type="Proteomes" id="UP000275368"/>
    </source>
</evidence>
<evidence type="ECO:0000313" key="8">
    <source>
        <dbReference type="EMBL" id="BBH24864.1"/>
    </source>
</evidence>
<sequence>MNEYANSLKETLTSLIREMSAAPAPYVKKPEQDFTRKKKLPFETVMQLLISMGGNSIYKELLESQGYDVNTATTSAFVQQRNKILPSAVEFLFHKFTQSYTNIKDYRGYRLLAVDGSDLHVATDPADTETYIQSQPNTKGYNLLHLNAAYDLCNRFYVDAIVQPRRLCNEGRALAAMVDRSPIKGKTIVTADRGYESYNNFAHIERKGWNYVIRVKDLNSSGILSGLHLPFSGEFDIDVHLTLTKKHTKEVKAHPEIYKFVPSTSTFDFLDRHENLFYPISFRVVRFVLPSGAYETVLTNLSVADFPPNEIKSIYNMRWGIETSFRALKYTVGLTNFHAKKQESIIQEIFARMIMYNFAEMMTSHVVISQMDKRHQYQVNFTVAVHVCRHFLRPRDDESLPDVEALIRKNILPIRPIRPGQQNTRKIRYKSAVSFVYRVA</sequence>
<dbReference type="KEGG" id="pbk:Back11_11250"/>
<dbReference type="InterPro" id="IPR047952">
    <property type="entry name" value="Transpos_IS4"/>
</dbReference>
<dbReference type="SUPFAM" id="SSF53098">
    <property type="entry name" value="Ribonuclease H-like"/>
    <property type="match status" value="1"/>
</dbReference>
<dbReference type="InterPro" id="IPR012337">
    <property type="entry name" value="RNaseH-like_sf"/>
</dbReference>
<feature type="domain" description="Transposase IS4-like" evidence="5">
    <location>
        <begin position="108"/>
        <end position="358"/>
    </location>
</feature>
<dbReference type="Proteomes" id="UP000275368">
    <property type="component" value="Chromosome"/>
</dbReference>
<dbReference type="EMBL" id="AP019308">
    <property type="protein sequence ID" value="BBH19780.1"/>
    <property type="molecule type" value="Genomic_DNA"/>
</dbReference>
<evidence type="ECO:0000259" key="5">
    <source>
        <dbReference type="Pfam" id="PF01609"/>
    </source>
</evidence>
<dbReference type="RefSeq" id="WP_125654374.1">
    <property type="nucleotide sequence ID" value="NZ_AP019308.1"/>
</dbReference>
<evidence type="ECO:0000256" key="2">
    <source>
        <dbReference type="ARBA" id="ARBA00022578"/>
    </source>
</evidence>
<dbReference type="KEGG" id="pbk:Back11_56800"/>
<dbReference type="Pfam" id="PF01609">
    <property type="entry name" value="DDE_Tnp_1"/>
    <property type="match status" value="1"/>
</dbReference>
<dbReference type="AlphaFoldDB" id="A0A3G9J7N1"/>
<dbReference type="GO" id="GO:0006313">
    <property type="term" value="P:DNA transposition"/>
    <property type="evidence" value="ECO:0007669"/>
    <property type="project" value="InterPro"/>
</dbReference>
<evidence type="ECO:0000256" key="3">
    <source>
        <dbReference type="ARBA" id="ARBA00023125"/>
    </source>
</evidence>
<name>A0A3G9J7N1_9BACL</name>
<dbReference type="OrthoDB" id="9794050at2"/>
<comment type="similarity">
    <text evidence="1">Belongs to the transposase 11 family.</text>
</comment>
<evidence type="ECO:0000256" key="4">
    <source>
        <dbReference type="ARBA" id="ARBA00023172"/>
    </source>
</evidence>
<dbReference type="PANTHER" id="PTHR33258:SF1">
    <property type="entry name" value="TRANSPOSASE INSL FOR INSERTION SEQUENCE ELEMENT IS186A-RELATED"/>
    <property type="match status" value="1"/>
</dbReference>
<dbReference type="GO" id="GO:0003677">
    <property type="term" value="F:DNA binding"/>
    <property type="evidence" value="ECO:0007669"/>
    <property type="project" value="UniProtKB-KW"/>
</dbReference>
<accession>A0A3G9J7N1</accession>
<proteinExistence type="inferred from homology"/>
<keyword evidence="2" id="KW-0815">Transposition</keyword>
<evidence type="ECO:0000313" key="7">
    <source>
        <dbReference type="EMBL" id="BBH24335.1"/>
    </source>
</evidence>
<protein>
    <submittedName>
        <fullName evidence="7">Transposase</fullName>
    </submittedName>
</protein>
<evidence type="ECO:0000313" key="6">
    <source>
        <dbReference type="EMBL" id="BBH19780.1"/>
    </source>
</evidence>
<dbReference type="InterPro" id="IPR002559">
    <property type="entry name" value="Transposase_11"/>
</dbReference>
<dbReference type="EMBL" id="AP019308">
    <property type="protein sequence ID" value="BBH24335.1"/>
    <property type="molecule type" value="Genomic_DNA"/>
</dbReference>
<keyword evidence="4" id="KW-0233">DNA recombination</keyword>
<dbReference type="GO" id="GO:0004803">
    <property type="term" value="F:transposase activity"/>
    <property type="evidence" value="ECO:0007669"/>
    <property type="project" value="InterPro"/>
</dbReference>
<gene>
    <name evidence="6" type="ORF">Back11_11250</name>
    <name evidence="7" type="ORF">Back11_56800</name>
    <name evidence="8" type="ORF">Back11_62090</name>
</gene>
<organism evidence="7 9">
    <name type="scientific">Paenibacillus baekrokdamisoli</name>
    <dbReference type="NCBI Taxonomy" id="1712516"/>
    <lineage>
        <taxon>Bacteria</taxon>
        <taxon>Bacillati</taxon>
        <taxon>Bacillota</taxon>
        <taxon>Bacilli</taxon>
        <taxon>Bacillales</taxon>
        <taxon>Paenibacillaceae</taxon>
        <taxon>Paenibacillus</taxon>
    </lineage>
</organism>
<keyword evidence="9" id="KW-1185">Reference proteome</keyword>
<dbReference type="KEGG" id="pbk:Back11_62090"/>
<dbReference type="NCBIfam" id="NF033592">
    <property type="entry name" value="transpos_IS4_1"/>
    <property type="match status" value="1"/>
</dbReference>
<keyword evidence="3" id="KW-0238">DNA-binding</keyword>